<keyword evidence="1" id="KW-0732">Signal</keyword>
<feature type="signal peptide" evidence="1">
    <location>
        <begin position="1"/>
        <end position="24"/>
    </location>
</feature>
<dbReference type="Proteomes" id="UP001465755">
    <property type="component" value="Unassembled WGS sequence"/>
</dbReference>
<dbReference type="EMBL" id="JALJOQ010000001">
    <property type="protein sequence ID" value="KAK9815162.1"/>
    <property type="molecule type" value="Genomic_DNA"/>
</dbReference>
<protein>
    <recommendedName>
        <fullName evidence="4">Cupin 2 conserved barrel domain-containing protein</fullName>
    </recommendedName>
</protein>
<gene>
    <name evidence="2" type="ORF">WJX73_009256</name>
</gene>
<dbReference type="Gene3D" id="2.60.120.10">
    <property type="entry name" value="Jelly Rolls"/>
    <property type="match status" value="1"/>
</dbReference>
<reference evidence="2 3" key="1">
    <citation type="journal article" date="2024" name="Nat. Commun.">
        <title>Phylogenomics reveals the evolutionary origins of lichenization in chlorophyte algae.</title>
        <authorList>
            <person name="Puginier C."/>
            <person name="Libourel C."/>
            <person name="Otte J."/>
            <person name="Skaloud P."/>
            <person name="Haon M."/>
            <person name="Grisel S."/>
            <person name="Petersen M."/>
            <person name="Berrin J.G."/>
            <person name="Delaux P.M."/>
            <person name="Dal Grande F."/>
            <person name="Keller J."/>
        </authorList>
    </citation>
    <scope>NUCLEOTIDE SEQUENCE [LARGE SCALE GENOMIC DNA]</scope>
    <source>
        <strain evidence="2 3">SAG 2036</strain>
    </source>
</reference>
<dbReference type="AlphaFoldDB" id="A0AAW1Q258"/>
<sequence>MKRRPLIFAVVAVLLSAAAFKVRSDVSKIQRSKPGGVGFAMSHKPGVGQRAVLLQRWTTTDKGLPMTTTRVVLPANDTLQAAYKNKSGSPPEHFHLYQSSKFTTIRGKAGYVLDGVESVLEPGNSVTLPHLHPHTFWNAVPDEETEVQEEIVTHVGNSTDFAGALETLFGLSRDFGGLDNVNPLQLLLTFQVATC</sequence>
<dbReference type="InterPro" id="IPR011051">
    <property type="entry name" value="RmlC_Cupin_sf"/>
</dbReference>
<comment type="caution">
    <text evidence="2">The sequence shown here is derived from an EMBL/GenBank/DDBJ whole genome shotgun (WGS) entry which is preliminary data.</text>
</comment>
<accession>A0AAW1Q258</accession>
<evidence type="ECO:0000256" key="1">
    <source>
        <dbReference type="SAM" id="SignalP"/>
    </source>
</evidence>
<proteinExistence type="predicted"/>
<evidence type="ECO:0000313" key="3">
    <source>
        <dbReference type="Proteomes" id="UP001465755"/>
    </source>
</evidence>
<name>A0AAW1Q258_9CHLO</name>
<keyword evidence="3" id="KW-1185">Reference proteome</keyword>
<evidence type="ECO:0008006" key="4">
    <source>
        <dbReference type="Google" id="ProtNLM"/>
    </source>
</evidence>
<evidence type="ECO:0000313" key="2">
    <source>
        <dbReference type="EMBL" id="KAK9815162.1"/>
    </source>
</evidence>
<dbReference type="SUPFAM" id="SSF51182">
    <property type="entry name" value="RmlC-like cupins"/>
    <property type="match status" value="1"/>
</dbReference>
<feature type="chain" id="PRO_5043609698" description="Cupin 2 conserved barrel domain-containing protein" evidence="1">
    <location>
        <begin position="25"/>
        <end position="195"/>
    </location>
</feature>
<dbReference type="InterPro" id="IPR014710">
    <property type="entry name" value="RmlC-like_jellyroll"/>
</dbReference>
<organism evidence="2 3">
    <name type="scientific">Symbiochloris irregularis</name>
    <dbReference type="NCBI Taxonomy" id="706552"/>
    <lineage>
        <taxon>Eukaryota</taxon>
        <taxon>Viridiplantae</taxon>
        <taxon>Chlorophyta</taxon>
        <taxon>core chlorophytes</taxon>
        <taxon>Trebouxiophyceae</taxon>
        <taxon>Trebouxiales</taxon>
        <taxon>Trebouxiaceae</taxon>
        <taxon>Symbiochloris</taxon>
    </lineage>
</organism>